<evidence type="ECO:0000256" key="4">
    <source>
        <dbReference type="ARBA" id="ARBA00022475"/>
    </source>
</evidence>
<dbReference type="SMART" id="SM00387">
    <property type="entry name" value="HATPase_c"/>
    <property type="match status" value="1"/>
</dbReference>
<keyword evidence="6" id="KW-0808">Transferase</keyword>
<dbReference type="Gene3D" id="3.30.565.10">
    <property type="entry name" value="Histidine kinase-like ATPase, C-terminal domain"/>
    <property type="match status" value="1"/>
</dbReference>
<dbReference type="InterPro" id="IPR036890">
    <property type="entry name" value="HATPase_C_sf"/>
</dbReference>
<evidence type="ECO:0000256" key="3">
    <source>
        <dbReference type="ARBA" id="ARBA00012438"/>
    </source>
</evidence>
<protein>
    <recommendedName>
        <fullName evidence="3">histidine kinase</fullName>
        <ecNumber evidence="3">2.7.13.3</ecNumber>
    </recommendedName>
</protein>
<feature type="domain" description="Histidine kinase" evidence="16">
    <location>
        <begin position="203"/>
        <end position="416"/>
    </location>
</feature>
<dbReference type="InterPro" id="IPR004358">
    <property type="entry name" value="Sig_transdc_His_kin-like_C"/>
</dbReference>
<dbReference type="SMART" id="SM00304">
    <property type="entry name" value="HAMP"/>
    <property type="match status" value="1"/>
</dbReference>
<dbReference type="SMART" id="SM00388">
    <property type="entry name" value="HisKA"/>
    <property type="match status" value="1"/>
</dbReference>
<keyword evidence="9 18" id="KW-0418">Kinase</keyword>
<dbReference type="PANTHER" id="PTHR45528">
    <property type="entry name" value="SENSOR HISTIDINE KINASE CPXA"/>
    <property type="match status" value="1"/>
</dbReference>
<evidence type="ECO:0000256" key="14">
    <source>
        <dbReference type="SAM" id="Coils"/>
    </source>
</evidence>
<comment type="subcellular location">
    <subcellularLocation>
        <location evidence="2">Cell membrane</location>
        <topology evidence="2">Multi-pass membrane protein</topology>
    </subcellularLocation>
</comment>
<evidence type="ECO:0000256" key="10">
    <source>
        <dbReference type="ARBA" id="ARBA00022840"/>
    </source>
</evidence>
<evidence type="ECO:0000256" key="1">
    <source>
        <dbReference type="ARBA" id="ARBA00000085"/>
    </source>
</evidence>
<evidence type="ECO:0000256" key="13">
    <source>
        <dbReference type="ARBA" id="ARBA00023136"/>
    </source>
</evidence>
<dbReference type="InterPro" id="IPR036097">
    <property type="entry name" value="HisK_dim/P_sf"/>
</dbReference>
<evidence type="ECO:0000256" key="5">
    <source>
        <dbReference type="ARBA" id="ARBA00022553"/>
    </source>
</evidence>
<evidence type="ECO:0000256" key="7">
    <source>
        <dbReference type="ARBA" id="ARBA00022692"/>
    </source>
</evidence>
<evidence type="ECO:0000313" key="19">
    <source>
        <dbReference type="Proteomes" id="UP000281915"/>
    </source>
</evidence>
<evidence type="ECO:0000256" key="6">
    <source>
        <dbReference type="ARBA" id="ARBA00022679"/>
    </source>
</evidence>
<accession>A0A3M8C254</accession>
<evidence type="ECO:0000256" key="9">
    <source>
        <dbReference type="ARBA" id="ARBA00022777"/>
    </source>
</evidence>
<feature type="coiled-coil region" evidence="14">
    <location>
        <begin position="169"/>
        <end position="196"/>
    </location>
</feature>
<keyword evidence="8" id="KW-0547">Nucleotide-binding</keyword>
<gene>
    <name evidence="18" type="ORF">EDM58_23895</name>
</gene>
<evidence type="ECO:0000256" key="12">
    <source>
        <dbReference type="ARBA" id="ARBA00023012"/>
    </source>
</evidence>
<dbReference type="Pfam" id="PF00672">
    <property type="entry name" value="HAMP"/>
    <property type="match status" value="1"/>
</dbReference>
<dbReference type="EMBL" id="RHHT01000074">
    <property type="protein sequence ID" value="RNB69573.1"/>
    <property type="molecule type" value="Genomic_DNA"/>
</dbReference>
<dbReference type="InterPro" id="IPR005467">
    <property type="entry name" value="His_kinase_dom"/>
</dbReference>
<feature type="domain" description="HAMP" evidence="17">
    <location>
        <begin position="136"/>
        <end position="188"/>
    </location>
</feature>
<evidence type="ECO:0000313" key="18">
    <source>
        <dbReference type="EMBL" id="RNB69573.1"/>
    </source>
</evidence>
<feature type="transmembrane region" description="Helical" evidence="15">
    <location>
        <begin position="108"/>
        <end position="131"/>
    </location>
</feature>
<dbReference type="GO" id="GO:0005524">
    <property type="term" value="F:ATP binding"/>
    <property type="evidence" value="ECO:0007669"/>
    <property type="project" value="UniProtKB-KW"/>
</dbReference>
<dbReference type="Proteomes" id="UP000281915">
    <property type="component" value="Unassembled WGS sequence"/>
</dbReference>
<comment type="catalytic activity">
    <reaction evidence="1">
        <text>ATP + protein L-histidine = ADP + protein N-phospho-L-histidine.</text>
        <dbReference type="EC" id="2.7.13.3"/>
    </reaction>
</comment>
<dbReference type="SUPFAM" id="SSF47384">
    <property type="entry name" value="Homodimeric domain of signal transducing histidine kinase"/>
    <property type="match status" value="1"/>
</dbReference>
<dbReference type="GO" id="GO:0000155">
    <property type="term" value="F:phosphorelay sensor kinase activity"/>
    <property type="evidence" value="ECO:0007669"/>
    <property type="project" value="InterPro"/>
</dbReference>
<dbReference type="SUPFAM" id="SSF158472">
    <property type="entry name" value="HAMP domain-like"/>
    <property type="match status" value="1"/>
</dbReference>
<keyword evidence="4" id="KW-1003">Cell membrane</keyword>
<dbReference type="PROSITE" id="PS50109">
    <property type="entry name" value="HIS_KIN"/>
    <property type="match status" value="1"/>
</dbReference>
<comment type="caution">
    <text evidence="18">The sequence shown here is derived from an EMBL/GenBank/DDBJ whole genome shotgun (WGS) entry which is preliminary data.</text>
</comment>
<keyword evidence="13 15" id="KW-0472">Membrane</keyword>
<keyword evidence="5" id="KW-0597">Phosphoprotein</keyword>
<dbReference type="CDD" id="cd00075">
    <property type="entry name" value="HATPase"/>
    <property type="match status" value="1"/>
</dbReference>
<dbReference type="EC" id="2.7.13.3" evidence="3"/>
<keyword evidence="12" id="KW-0902">Two-component regulatory system</keyword>
<evidence type="ECO:0000259" key="16">
    <source>
        <dbReference type="PROSITE" id="PS50109"/>
    </source>
</evidence>
<evidence type="ECO:0000256" key="8">
    <source>
        <dbReference type="ARBA" id="ARBA00022741"/>
    </source>
</evidence>
<evidence type="ECO:0000256" key="11">
    <source>
        <dbReference type="ARBA" id="ARBA00022989"/>
    </source>
</evidence>
<keyword evidence="14" id="KW-0175">Coiled coil</keyword>
<dbReference type="CDD" id="cd00082">
    <property type="entry name" value="HisKA"/>
    <property type="match status" value="1"/>
</dbReference>
<dbReference type="Pfam" id="PF02518">
    <property type="entry name" value="HATPase_c"/>
    <property type="match status" value="1"/>
</dbReference>
<dbReference type="PANTHER" id="PTHR45528:SF1">
    <property type="entry name" value="SENSOR HISTIDINE KINASE CPXA"/>
    <property type="match status" value="1"/>
</dbReference>
<dbReference type="InterPro" id="IPR003661">
    <property type="entry name" value="HisK_dim/P_dom"/>
</dbReference>
<organism evidence="18 19">
    <name type="scientific">Brevibacillus panacihumi</name>
    <dbReference type="NCBI Taxonomy" id="497735"/>
    <lineage>
        <taxon>Bacteria</taxon>
        <taxon>Bacillati</taxon>
        <taxon>Bacillota</taxon>
        <taxon>Bacilli</taxon>
        <taxon>Bacillales</taxon>
        <taxon>Paenibacillaceae</taxon>
        <taxon>Brevibacillus</taxon>
    </lineage>
</organism>
<keyword evidence="7 15" id="KW-0812">Transmembrane</keyword>
<dbReference type="InterPro" id="IPR003594">
    <property type="entry name" value="HATPase_dom"/>
</dbReference>
<dbReference type="AlphaFoldDB" id="A0A3M8C254"/>
<dbReference type="InterPro" id="IPR003660">
    <property type="entry name" value="HAMP_dom"/>
</dbReference>
<evidence type="ECO:0000256" key="15">
    <source>
        <dbReference type="SAM" id="Phobius"/>
    </source>
</evidence>
<dbReference type="SUPFAM" id="SSF55874">
    <property type="entry name" value="ATPase domain of HSP90 chaperone/DNA topoisomerase II/histidine kinase"/>
    <property type="match status" value="1"/>
</dbReference>
<dbReference type="RefSeq" id="WP_122915557.1">
    <property type="nucleotide sequence ID" value="NZ_RHHT01000074.1"/>
</dbReference>
<reference evidence="18 19" key="1">
    <citation type="submission" date="2018-10" db="EMBL/GenBank/DDBJ databases">
        <title>Phylogenomics of Brevibacillus.</title>
        <authorList>
            <person name="Dunlap C."/>
        </authorList>
    </citation>
    <scope>NUCLEOTIDE SEQUENCE [LARGE SCALE GENOMIC DNA]</scope>
    <source>
        <strain evidence="18 19">JCM 15085</strain>
    </source>
</reference>
<evidence type="ECO:0000256" key="2">
    <source>
        <dbReference type="ARBA" id="ARBA00004651"/>
    </source>
</evidence>
<dbReference type="PRINTS" id="PR00344">
    <property type="entry name" value="BCTRLSENSOR"/>
</dbReference>
<dbReference type="Gene3D" id="6.10.340.10">
    <property type="match status" value="1"/>
</dbReference>
<dbReference type="Pfam" id="PF00512">
    <property type="entry name" value="HisKA"/>
    <property type="match status" value="1"/>
</dbReference>
<dbReference type="PROSITE" id="PS50885">
    <property type="entry name" value="HAMP"/>
    <property type="match status" value="1"/>
</dbReference>
<name>A0A3M8C254_9BACL</name>
<proteinExistence type="predicted"/>
<dbReference type="Gene3D" id="1.10.287.130">
    <property type="match status" value="1"/>
</dbReference>
<dbReference type="CDD" id="cd06225">
    <property type="entry name" value="HAMP"/>
    <property type="match status" value="1"/>
</dbReference>
<dbReference type="InterPro" id="IPR050398">
    <property type="entry name" value="HssS/ArlS-like"/>
</dbReference>
<keyword evidence="10" id="KW-0067">ATP-binding</keyword>
<keyword evidence="11 15" id="KW-1133">Transmembrane helix</keyword>
<evidence type="ECO:0000259" key="17">
    <source>
        <dbReference type="PROSITE" id="PS50885"/>
    </source>
</evidence>
<dbReference type="GO" id="GO:0005886">
    <property type="term" value="C:plasma membrane"/>
    <property type="evidence" value="ECO:0007669"/>
    <property type="project" value="UniProtKB-SubCell"/>
</dbReference>
<sequence length="417" mass="48232">MNRYFDKSPDLTEITGTDLYEYPFESMNNQLLEEYGGWFEVVNKSGEVIFVKGHKEDEIVKYTKEQLYAKLDITRNDDSTLYHAYPVEAPDGNGYLLLWKNPERPEDITLFLAIFAALFVVFLFIALYIYAQYSVKQVKRPLQQIVEGIREMERFNYKQRLHVSDEKELAEIQEAFNEMAERLQRTSAEKEAAETNKRNMLLHLSHDLKTPITSVLGYSQLLLENPGVEQSQKYIQYIHDKSSYMAHLIQDLFELAKLDDQHLKLSREKVNITKWFQQLVAEFYPEVEDKGFRLEAQISEEPLFVKLDNRHMNRVVANLIGNALKFNPAGTVLYASCEKKDGNAVLWIGDNGIGVQDQIREHVFEDFIRGTSSVKDSTGLGLAICKKIITLHQGTIELVTDDRYTTLFRISLPCTDE</sequence>